<dbReference type="EMBL" id="RIZG01000001">
    <property type="protein sequence ID" value="RNF52677.1"/>
    <property type="molecule type" value="Genomic_DNA"/>
</dbReference>
<feature type="transmembrane region" description="Helical" evidence="1">
    <location>
        <begin position="181"/>
        <end position="199"/>
    </location>
</feature>
<feature type="domain" description="Nucleoside transporter/FeoB GTPase Gate" evidence="2">
    <location>
        <begin position="25"/>
        <end position="113"/>
    </location>
</feature>
<dbReference type="Proteomes" id="UP000280507">
    <property type="component" value="Unassembled WGS sequence"/>
</dbReference>
<keyword evidence="1" id="KW-0812">Transmembrane</keyword>
<dbReference type="OrthoDB" id="9797308at2"/>
<dbReference type="AlphaFoldDB" id="A0A3M8Q9C9"/>
<feature type="transmembrane region" description="Helical" evidence="1">
    <location>
        <begin position="289"/>
        <end position="310"/>
    </location>
</feature>
<evidence type="ECO:0000256" key="1">
    <source>
        <dbReference type="SAM" id="Phobius"/>
    </source>
</evidence>
<keyword evidence="1" id="KW-1133">Transmembrane helix</keyword>
<keyword evidence="4" id="KW-1185">Reference proteome</keyword>
<dbReference type="InterPro" id="IPR011642">
    <property type="entry name" value="Gate_dom"/>
</dbReference>
<feature type="transmembrane region" description="Helical" evidence="1">
    <location>
        <begin position="258"/>
        <end position="283"/>
    </location>
</feature>
<sequence length="325" mass="35963">MYKKMILLTELLLNGLWKEILNVTWTLYKIMIPMIFIIKIVEEFGGIELLSQWLSPVMALVGLPSEMGLVWATTLVTNIYAGLMVFMSTDTDLTVAQVSILGTLMLLAHSLPIEVAVAKKAGVGIVMTLIIRIGGSLLMGWILHQIYQSGDLLNTSAEVVLRHAAVSDPSYVAWAIDQLKSLAMIFVVIAALMTFLRLLKLLGIEKLMGILLRPILSVLGISREATNLTIVGITLGLSFGGGLLINEAKRGHISPRDIFVAMMLLNLLHSLIEDTLLILLIGADFMTIFWGRVVFTVTVIGVLVFVLKWIDESTCRKYFYKKISD</sequence>
<evidence type="ECO:0000313" key="3">
    <source>
        <dbReference type="EMBL" id="RNF52677.1"/>
    </source>
</evidence>
<reference evidence="3 4" key="1">
    <citation type="journal article" date="2012" name="Int. J. Syst. Evol. Microbiol.">
        <title>Marinomonas hwangdonensis sp. nov., isolated from seawater.</title>
        <authorList>
            <person name="Jung Y.T."/>
            <person name="Oh T.K."/>
            <person name="Yoon J.H."/>
        </authorList>
    </citation>
    <scope>NUCLEOTIDE SEQUENCE [LARGE SCALE GENOMIC DNA]</scope>
    <source>
        <strain evidence="3 4">HDW-15</strain>
    </source>
</reference>
<keyword evidence="1" id="KW-0472">Membrane</keyword>
<organism evidence="3 4">
    <name type="scientific">Marinomonas hwangdonensis</name>
    <dbReference type="NCBI Taxonomy" id="1053647"/>
    <lineage>
        <taxon>Bacteria</taxon>
        <taxon>Pseudomonadati</taxon>
        <taxon>Pseudomonadota</taxon>
        <taxon>Gammaproteobacteria</taxon>
        <taxon>Oceanospirillales</taxon>
        <taxon>Oceanospirillaceae</taxon>
        <taxon>Marinomonas</taxon>
    </lineage>
</organism>
<feature type="transmembrane region" description="Helical" evidence="1">
    <location>
        <begin position="228"/>
        <end position="246"/>
    </location>
</feature>
<evidence type="ECO:0000259" key="2">
    <source>
        <dbReference type="Pfam" id="PF07670"/>
    </source>
</evidence>
<gene>
    <name evidence="3" type="ORF">EBI00_00715</name>
</gene>
<accession>A0A3M8Q9C9</accession>
<feature type="transmembrane region" description="Helical" evidence="1">
    <location>
        <begin position="93"/>
        <end position="111"/>
    </location>
</feature>
<dbReference type="Pfam" id="PF07670">
    <property type="entry name" value="Gate"/>
    <property type="match status" value="1"/>
</dbReference>
<name>A0A3M8Q9C9_9GAMM</name>
<dbReference type="RefSeq" id="WP_123094020.1">
    <property type="nucleotide sequence ID" value="NZ_RIZG01000001.1"/>
</dbReference>
<comment type="caution">
    <text evidence="3">The sequence shown here is derived from an EMBL/GenBank/DDBJ whole genome shotgun (WGS) entry which is preliminary data.</text>
</comment>
<protein>
    <recommendedName>
        <fullName evidence="2">Nucleoside transporter/FeoB GTPase Gate domain-containing protein</fullName>
    </recommendedName>
</protein>
<proteinExistence type="predicted"/>
<feature type="transmembrane region" description="Helical" evidence="1">
    <location>
        <begin position="123"/>
        <end position="143"/>
    </location>
</feature>
<evidence type="ECO:0000313" key="4">
    <source>
        <dbReference type="Proteomes" id="UP000280507"/>
    </source>
</evidence>